<keyword evidence="9 14" id="KW-0560">Oxidoreductase</keyword>
<dbReference type="EMBL" id="KB468009">
    <property type="protein sequence ID" value="PCH39553.1"/>
    <property type="molecule type" value="Genomic_DNA"/>
</dbReference>
<reference evidence="15 16" key="1">
    <citation type="journal article" date="2012" name="Science">
        <title>The Paleozoic origin of enzymatic lignin decomposition reconstructed from 31 fungal genomes.</title>
        <authorList>
            <person name="Floudas D."/>
            <person name="Binder M."/>
            <person name="Riley R."/>
            <person name="Barry K."/>
            <person name="Blanchette R.A."/>
            <person name="Henrissat B."/>
            <person name="Martinez A.T."/>
            <person name="Otillar R."/>
            <person name="Spatafora J.W."/>
            <person name="Yadav J.S."/>
            <person name="Aerts A."/>
            <person name="Benoit I."/>
            <person name="Boyd A."/>
            <person name="Carlson A."/>
            <person name="Copeland A."/>
            <person name="Coutinho P.M."/>
            <person name="de Vries R.P."/>
            <person name="Ferreira P."/>
            <person name="Findley K."/>
            <person name="Foster B."/>
            <person name="Gaskell J."/>
            <person name="Glotzer D."/>
            <person name="Gorecki P."/>
            <person name="Heitman J."/>
            <person name="Hesse C."/>
            <person name="Hori C."/>
            <person name="Igarashi K."/>
            <person name="Jurgens J.A."/>
            <person name="Kallen N."/>
            <person name="Kersten P."/>
            <person name="Kohler A."/>
            <person name="Kuees U."/>
            <person name="Kumar T.K.A."/>
            <person name="Kuo A."/>
            <person name="LaButti K."/>
            <person name="Larrondo L.F."/>
            <person name="Lindquist E."/>
            <person name="Ling A."/>
            <person name="Lombard V."/>
            <person name="Lucas S."/>
            <person name="Lundell T."/>
            <person name="Martin R."/>
            <person name="McLaughlin D.J."/>
            <person name="Morgenstern I."/>
            <person name="Morin E."/>
            <person name="Murat C."/>
            <person name="Nagy L.G."/>
            <person name="Nolan M."/>
            <person name="Ohm R.A."/>
            <person name="Patyshakuliyeva A."/>
            <person name="Rokas A."/>
            <person name="Ruiz-Duenas F.J."/>
            <person name="Sabat G."/>
            <person name="Salamov A."/>
            <person name="Samejima M."/>
            <person name="Schmutz J."/>
            <person name="Slot J.C."/>
            <person name="St John F."/>
            <person name="Stenlid J."/>
            <person name="Sun H."/>
            <person name="Sun S."/>
            <person name="Syed K."/>
            <person name="Tsang A."/>
            <person name="Wiebenga A."/>
            <person name="Young D."/>
            <person name="Pisabarro A."/>
            <person name="Eastwood D.C."/>
            <person name="Martin F."/>
            <person name="Cullen D."/>
            <person name="Grigoriev I.V."/>
            <person name="Hibbett D.S."/>
        </authorList>
    </citation>
    <scope>NUCLEOTIDE SEQUENCE [LARGE SCALE GENOMIC DNA]</scope>
    <source>
        <strain evidence="15 16">MD-104</strain>
    </source>
</reference>
<dbReference type="InterPro" id="IPR002401">
    <property type="entry name" value="Cyt_P450_E_grp-I"/>
</dbReference>
<comment type="similarity">
    <text evidence="4 14">Belongs to the cytochrome P450 family.</text>
</comment>
<dbReference type="PRINTS" id="PR00463">
    <property type="entry name" value="EP450I"/>
</dbReference>
<dbReference type="InterPro" id="IPR001128">
    <property type="entry name" value="Cyt_P450"/>
</dbReference>
<evidence type="ECO:0000313" key="16">
    <source>
        <dbReference type="Proteomes" id="UP000218811"/>
    </source>
</evidence>
<gene>
    <name evidence="15" type="ORF">WOLCODRAFT_129377</name>
</gene>
<evidence type="ECO:0000256" key="13">
    <source>
        <dbReference type="PIRSR" id="PIRSR602401-1"/>
    </source>
</evidence>
<dbReference type="STRING" id="742152.A0A2H3JI69"/>
<dbReference type="GO" id="GO:0020037">
    <property type="term" value="F:heme binding"/>
    <property type="evidence" value="ECO:0007669"/>
    <property type="project" value="InterPro"/>
</dbReference>
<comment type="subcellular location">
    <subcellularLocation>
        <location evidence="2">Membrane</location>
        <topology evidence="2">Single-pass membrane protein</topology>
    </subcellularLocation>
</comment>
<dbReference type="InterPro" id="IPR036396">
    <property type="entry name" value="Cyt_P450_sf"/>
</dbReference>
<dbReference type="InterPro" id="IPR050364">
    <property type="entry name" value="Cytochrome_P450_fung"/>
</dbReference>
<name>A0A2H3JI69_WOLCO</name>
<keyword evidence="12" id="KW-0472">Membrane</keyword>
<evidence type="ECO:0000256" key="5">
    <source>
        <dbReference type="ARBA" id="ARBA00022617"/>
    </source>
</evidence>
<dbReference type="OMA" id="RFELKCH"/>
<keyword evidence="7 13" id="KW-0479">Metal-binding</keyword>
<dbReference type="GO" id="GO:0004497">
    <property type="term" value="F:monooxygenase activity"/>
    <property type="evidence" value="ECO:0007669"/>
    <property type="project" value="UniProtKB-KW"/>
</dbReference>
<dbReference type="AlphaFoldDB" id="A0A2H3JI69"/>
<comment type="pathway">
    <text evidence="3">Secondary metabolite biosynthesis.</text>
</comment>
<evidence type="ECO:0000256" key="14">
    <source>
        <dbReference type="RuleBase" id="RU000461"/>
    </source>
</evidence>
<evidence type="ECO:0000256" key="4">
    <source>
        <dbReference type="ARBA" id="ARBA00010617"/>
    </source>
</evidence>
<dbReference type="GO" id="GO:0016020">
    <property type="term" value="C:membrane"/>
    <property type="evidence" value="ECO:0007669"/>
    <property type="project" value="UniProtKB-SubCell"/>
</dbReference>
<dbReference type="PANTHER" id="PTHR46300">
    <property type="entry name" value="P450, PUTATIVE (EUROFUNG)-RELATED-RELATED"/>
    <property type="match status" value="1"/>
</dbReference>
<keyword evidence="8" id="KW-1133">Transmembrane helix</keyword>
<feature type="binding site" description="axial binding residue" evidence="13">
    <location>
        <position position="446"/>
    </location>
    <ligand>
        <name>heme</name>
        <dbReference type="ChEBI" id="CHEBI:30413"/>
    </ligand>
    <ligandPart>
        <name>Fe</name>
        <dbReference type="ChEBI" id="CHEBI:18248"/>
    </ligandPart>
</feature>
<dbReference type="CDD" id="cd11065">
    <property type="entry name" value="CYP64-like"/>
    <property type="match status" value="1"/>
</dbReference>
<protein>
    <submittedName>
        <fullName evidence="15">Cytochrome P450</fullName>
    </submittedName>
</protein>
<proteinExistence type="inferred from homology"/>
<evidence type="ECO:0000256" key="10">
    <source>
        <dbReference type="ARBA" id="ARBA00023004"/>
    </source>
</evidence>
<keyword evidence="10 13" id="KW-0408">Iron</keyword>
<keyword evidence="16" id="KW-1185">Reference proteome</keyword>
<evidence type="ECO:0000313" key="15">
    <source>
        <dbReference type="EMBL" id="PCH39553.1"/>
    </source>
</evidence>
<keyword evidence="11 14" id="KW-0503">Monooxygenase</keyword>
<keyword evidence="6" id="KW-0812">Transmembrane</keyword>
<evidence type="ECO:0000256" key="11">
    <source>
        <dbReference type="ARBA" id="ARBA00023033"/>
    </source>
</evidence>
<evidence type="ECO:0000256" key="2">
    <source>
        <dbReference type="ARBA" id="ARBA00004167"/>
    </source>
</evidence>
<evidence type="ECO:0000256" key="7">
    <source>
        <dbReference type="ARBA" id="ARBA00022723"/>
    </source>
</evidence>
<dbReference type="GO" id="GO:0005506">
    <property type="term" value="F:iron ion binding"/>
    <property type="evidence" value="ECO:0007669"/>
    <property type="project" value="InterPro"/>
</dbReference>
<dbReference type="OrthoDB" id="2789670at2759"/>
<evidence type="ECO:0000256" key="1">
    <source>
        <dbReference type="ARBA" id="ARBA00001971"/>
    </source>
</evidence>
<comment type="cofactor">
    <cofactor evidence="1 13">
        <name>heme</name>
        <dbReference type="ChEBI" id="CHEBI:30413"/>
    </cofactor>
</comment>
<evidence type="ECO:0000256" key="3">
    <source>
        <dbReference type="ARBA" id="ARBA00005179"/>
    </source>
</evidence>
<sequence>MRLTETDILVIATSLVATTLYLAYARIFRDVEDSDHLPPGPKPIPVLNNLHQLPLDRQEETFAKWARKYGDIVYAKFGSTPTLIVNSLESAQDLMITRSRKYSDRPRFVFLYEMMQWGSMFVQMSSSERLRKYQTWMRAAFQDKGALSQYWSLQQREIYTLLSGLFEAPDDYKEHFKRYTGAILMEITYGHRVTSLDDHYVSVAERTLDGVVSYGPPGTTVLDFLPHLKYLPAWFPGATFKRHANCVQKLVRQTIDAPFKMVQDGMTSGNASHSLAASLLEEIMSDGPITKEDETDVRELSGILYGAGTETTASTLAVFLLAMVLNPDVYAKAQAEMDRVIGSKRLPDFDDRKSLPYLECVLKETHRWRTVVPLGIPHKTLVHDEYRGFDIPAGTVIIPNIWAISQDTQMYPEPISFRPERYWGTDQTTSAVDPRMFAFGFGRRICPGRHIADANIWLAMANMIATLSISRARDRTGVEITPPSSFTSGFTSRPIDFPCTIKPRSESVVRLVSLMSSSLT</sequence>
<evidence type="ECO:0000256" key="9">
    <source>
        <dbReference type="ARBA" id="ARBA00023002"/>
    </source>
</evidence>
<dbReference type="Gene3D" id="1.10.630.10">
    <property type="entry name" value="Cytochrome P450"/>
    <property type="match status" value="1"/>
</dbReference>
<evidence type="ECO:0000256" key="12">
    <source>
        <dbReference type="ARBA" id="ARBA00023136"/>
    </source>
</evidence>
<dbReference type="PANTHER" id="PTHR46300:SF7">
    <property type="entry name" value="P450, PUTATIVE (EUROFUNG)-RELATED"/>
    <property type="match status" value="1"/>
</dbReference>
<dbReference type="GO" id="GO:0016705">
    <property type="term" value="F:oxidoreductase activity, acting on paired donors, with incorporation or reduction of molecular oxygen"/>
    <property type="evidence" value="ECO:0007669"/>
    <property type="project" value="InterPro"/>
</dbReference>
<accession>A0A2H3JI69</accession>
<evidence type="ECO:0000256" key="6">
    <source>
        <dbReference type="ARBA" id="ARBA00022692"/>
    </source>
</evidence>
<dbReference type="Pfam" id="PF00067">
    <property type="entry name" value="p450"/>
    <property type="match status" value="1"/>
</dbReference>
<organism evidence="15 16">
    <name type="scientific">Wolfiporia cocos (strain MD-104)</name>
    <name type="common">Brown rot fungus</name>
    <dbReference type="NCBI Taxonomy" id="742152"/>
    <lineage>
        <taxon>Eukaryota</taxon>
        <taxon>Fungi</taxon>
        <taxon>Dikarya</taxon>
        <taxon>Basidiomycota</taxon>
        <taxon>Agaricomycotina</taxon>
        <taxon>Agaricomycetes</taxon>
        <taxon>Polyporales</taxon>
        <taxon>Phaeolaceae</taxon>
        <taxon>Wolfiporia</taxon>
    </lineage>
</organism>
<keyword evidence="5 13" id="KW-0349">Heme</keyword>
<dbReference type="Proteomes" id="UP000218811">
    <property type="component" value="Unassembled WGS sequence"/>
</dbReference>
<evidence type="ECO:0000256" key="8">
    <source>
        <dbReference type="ARBA" id="ARBA00022989"/>
    </source>
</evidence>
<dbReference type="SUPFAM" id="SSF48264">
    <property type="entry name" value="Cytochrome P450"/>
    <property type="match status" value="1"/>
</dbReference>
<dbReference type="PROSITE" id="PS00086">
    <property type="entry name" value="CYTOCHROME_P450"/>
    <property type="match status" value="1"/>
</dbReference>
<dbReference type="InterPro" id="IPR017972">
    <property type="entry name" value="Cyt_P450_CS"/>
</dbReference>
<dbReference type="PRINTS" id="PR00385">
    <property type="entry name" value="P450"/>
</dbReference>